<dbReference type="EMBL" id="SDEE01000093">
    <property type="protein sequence ID" value="RXW21829.1"/>
    <property type="molecule type" value="Genomic_DNA"/>
</dbReference>
<accession>A0A4Q2DP37</accession>
<feature type="region of interest" description="Disordered" evidence="1">
    <location>
        <begin position="236"/>
        <end position="288"/>
    </location>
</feature>
<evidence type="ECO:0000313" key="3">
    <source>
        <dbReference type="Proteomes" id="UP000290288"/>
    </source>
</evidence>
<keyword evidence="3" id="KW-1185">Reference proteome</keyword>
<protein>
    <submittedName>
        <fullName evidence="2">Uncharacterized protein</fullName>
    </submittedName>
</protein>
<evidence type="ECO:0000256" key="1">
    <source>
        <dbReference type="SAM" id="MobiDB-lite"/>
    </source>
</evidence>
<gene>
    <name evidence="2" type="ORF">EST38_g4014</name>
</gene>
<feature type="region of interest" description="Disordered" evidence="1">
    <location>
        <begin position="88"/>
        <end position="137"/>
    </location>
</feature>
<sequence>MQVGDNDDETIKPRPRSGISTATKSFDTEIFEGFNHFELDLSCLSRPTSPAPSSCYHLPPSTPSPPPSPLPPVQHTLSRTKSFAQQAFAPLKKSTKKISSAHLSSMTMPPGGSRGSWPGVKYTGRGTPIDRSRSREWGGLITEEDEVAEDGVLFSPLRSASLDSHVRPSQKAMSSPQWSYLPPLLSATPSRSASAVDDEQTEGAEFVVEPPPELLPLNIGADQAGDWDSIMRSVLGSKESEASSPTPDPTKEASTQDGDQAHGEGPEGQGDEGSHRPTAPPVDFPMMTPDQIEELHSGLESHLGIHQALDLGLGIGISEGGGGGGMNLFKLGLLPSSESGRETPSIYSQAETPRGSRAPTVVFHERLHHPDDFDQRSVTTAIAHPQEAHPDAVKSDNHPWWRKVLRGMRKIQETINTQKRNRIH</sequence>
<feature type="region of interest" description="Disordered" evidence="1">
    <location>
        <begin position="47"/>
        <end position="76"/>
    </location>
</feature>
<feature type="region of interest" description="Disordered" evidence="1">
    <location>
        <begin position="164"/>
        <end position="222"/>
    </location>
</feature>
<dbReference type="OrthoDB" id="2919784at2759"/>
<dbReference type="Proteomes" id="UP000290288">
    <property type="component" value="Unassembled WGS sequence"/>
</dbReference>
<organism evidence="2 3">
    <name type="scientific">Candolleomyces aberdarensis</name>
    <dbReference type="NCBI Taxonomy" id="2316362"/>
    <lineage>
        <taxon>Eukaryota</taxon>
        <taxon>Fungi</taxon>
        <taxon>Dikarya</taxon>
        <taxon>Basidiomycota</taxon>
        <taxon>Agaricomycotina</taxon>
        <taxon>Agaricomycetes</taxon>
        <taxon>Agaricomycetidae</taxon>
        <taxon>Agaricales</taxon>
        <taxon>Agaricineae</taxon>
        <taxon>Psathyrellaceae</taxon>
        <taxon>Candolleomyces</taxon>
    </lineage>
</organism>
<dbReference type="STRING" id="2316362.A0A4Q2DP37"/>
<evidence type="ECO:0000313" key="2">
    <source>
        <dbReference type="EMBL" id="RXW21829.1"/>
    </source>
</evidence>
<feature type="compositionally biased region" description="Pro residues" evidence="1">
    <location>
        <begin position="60"/>
        <end position="72"/>
    </location>
</feature>
<name>A0A4Q2DP37_9AGAR</name>
<feature type="compositionally biased region" description="Polar residues" evidence="1">
    <location>
        <begin position="97"/>
        <end position="107"/>
    </location>
</feature>
<feature type="region of interest" description="Disordered" evidence="1">
    <location>
        <begin position="1"/>
        <end position="24"/>
    </location>
</feature>
<proteinExistence type="predicted"/>
<comment type="caution">
    <text evidence="2">The sequence shown here is derived from an EMBL/GenBank/DDBJ whole genome shotgun (WGS) entry which is preliminary data.</text>
</comment>
<reference evidence="2 3" key="1">
    <citation type="submission" date="2019-01" db="EMBL/GenBank/DDBJ databases">
        <title>Draft genome sequence of Psathyrella aberdarensis IHI B618.</title>
        <authorList>
            <person name="Buettner E."/>
            <person name="Kellner H."/>
        </authorList>
    </citation>
    <scope>NUCLEOTIDE SEQUENCE [LARGE SCALE GENOMIC DNA]</scope>
    <source>
        <strain evidence="2 3">IHI B618</strain>
    </source>
</reference>
<dbReference type="AlphaFoldDB" id="A0A4Q2DP37"/>